<dbReference type="RefSeq" id="WP_105942035.1">
    <property type="nucleotide sequence ID" value="NZ_CP027433.1"/>
</dbReference>
<dbReference type="PROSITE" id="PS51384">
    <property type="entry name" value="FAD_FR"/>
    <property type="match status" value="1"/>
</dbReference>
<keyword evidence="10" id="KW-0479">Metal-binding</keyword>
<dbReference type="Gene3D" id="2.40.40.20">
    <property type="match status" value="1"/>
</dbReference>
<keyword evidence="6" id="KW-0004">4Fe-4S</keyword>
<dbReference type="InterPro" id="IPR006655">
    <property type="entry name" value="Mopterin_OxRdtase_prok_CS"/>
</dbReference>
<dbReference type="Proteomes" id="UP000239814">
    <property type="component" value="Chromosome"/>
</dbReference>
<dbReference type="InterPro" id="IPR023173">
    <property type="entry name" value="NADPH_Cyt_P450_Rdtase_alpha"/>
</dbReference>
<dbReference type="InterPro" id="IPR003097">
    <property type="entry name" value="CysJ-like_FAD-binding"/>
</dbReference>
<comment type="cofactor">
    <cofactor evidence="4">
        <name>FAD</name>
        <dbReference type="ChEBI" id="CHEBI:57692"/>
    </cofactor>
</comment>
<dbReference type="InterPro" id="IPR029039">
    <property type="entry name" value="Flavoprotein-like_sf"/>
</dbReference>
<evidence type="ECO:0000256" key="1">
    <source>
        <dbReference type="ARBA" id="ARBA00001917"/>
    </source>
</evidence>
<dbReference type="GO" id="GO:0051539">
    <property type="term" value="F:4 iron, 4 sulfur cluster binding"/>
    <property type="evidence" value="ECO:0007669"/>
    <property type="project" value="UniProtKB-KW"/>
</dbReference>
<dbReference type="InterPro" id="IPR006657">
    <property type="entry name" value="MoPterin_dinucl-bd_dom"/>
</dbReference>
<evidence type="ECO:0000256" key="14">
    <source>
        <dbReference type="ARBA" id="ARBA00023004"/>
    </source>
</evidence>
<dbReference type="PROSITE" id="PS00551">
    <property type="entry name" value="MOLYBDOPTERIN_PROK_1"/>
    <property type="match status" value="1"/>
</dbReference>
<evidence type="ECO:0000256" key="9">
    <source>
        <dbReference type="ARBA" id="ARBA00022643"/>
    </source>
</evidence>
<dbReference type="Pfam" id="PF00384">
    <property type="entry name" value="Molybdopterin"/>
    <property type="match status" value="1"/>
</dbReference>
<dbReference type="Gene3D" id="3.40.50.80">
    <property type="entry name" value="Nucleotide-binding domain of ferredoxin-NADP reductase (FNR) module"/>
    <property type="match status" value="1"/>
</dbReference>
<evidence type="ECO:0000256" key="12">
    <source>
        <dbReference type="ARBA" id="ARBA00022857"/>
    </source>
</evidence>
<dbReference type="FunFam" id="2.40.40.20:FF:000005">
    <property type="entry name" value="Periplasmic nitrate reductase"/>
    <property type="match status" value="1"/>
</dbReference>
<dbReference type="SUPFAM" id="SSF52343">
    <property type="entry name" value="Ferredoxin reductase-like, C-terminal NADP-linked domain"/>
    <property type="match status" value="1"/>
</dbReference>
<evidence type="ECO:0000256" key="16">
    <source>
        <dbReference type="ARBA" id="ARBA00052219"/>
    </source>
</evidence>
<feature type="domain" description="4Fe-4S Mo/W bis-MGD-type" evidence="20">
    <location>
        <begin position="10"/>
        <end position="66"/>
    </location>
</feature>
<feature type="compositionally biased region" description="Low complexity" evidence="17">
    <location>
        <begin position="991"/>
        <end position="1001"/>
    </location>
</feature>
<dbReference type="InterPro" id="IPR017927">
    <property type="entry name" value="FAD-bd_FR_type"/>
</dbReference>
<evidence type="ECO:0000256" key="10">
    <source>
        <dbReference type="ARBA" id="ARBA00022723"/>
    </source>
</evidence>
<dbReference type="GO" id="GO:0010181">
    <property type="term" value="F:FMN binding"/>
    <property type="evidence" value="ECO:0007669"/>
    <property type="project" value="InterPro"/>
</dbReference>
<name>A0A2S0KF46_9ACTN</name>
<keyword evidence="22" id="KW-1185">Reference proteome</keyword>
<dbReference type="Gene3D" id="2.20.25.90">
    <property type="entry name" value="ADC-like domains"/>
    <property type="match status" value="1"/>
</dbReference>
<evidence type="ECO:0000256" key="6">
    <source>
        <dbReference type="ARBA" id="ARBA00022485"/>
    </source>
</evidence>
<dbReference type="PROSITE" id="PS51669">
    <property type="entry name" value="4FE4S_MOW_BIS_MGD"/>
    <property type="match status" value="1"/>
</dbReference>
<comment type="catalytic activity">
    <reaction evidence="16">
        <text>hydrogen sulfide + 3 NADP(+) + 3 H2O = sulfite + 3 NADPH + 4 H(+)</text>
        <dbReference type="Rhea" id="RHEA:13801"/>
        <dbReference type="ChEBI" id="CHEBI:15377"/>
        <dbReference type="ChEBI" id="CHEBI:15378"/>
        <dbReference type="ChEBI" id="CHEBI:17359"/>
        <dbReference type="ChEBI" id="CHEBI:29919"/>
        <dbReference type="ChEBI" id="CHEBI:57783"/>
        <dbReference type="ChEBI" id="CHEBI:58349"/>
        <dbReference type="EC" id="1.8.1.2"/>
    </reaction>
</comment>
<feature type="domain" description="FAD-binding FR-type" evidence="19">
    <location>
        <begin position="1028"/>
        <end position="1242"/>
    </location>
</feature>
<keyword evidence="14" id="KW-0408">Iron</keyword>
<dbReference type="InterPro" id="IPR001094">
    <property type="entry name" value="Flavdoxin-like"/>
</dbReference>
<dbReference type="Pfam" id="PF01568">
    <property type="entry name" value="Molydop_binding"/>
    <property type="match status" value="1"/>
</dbReference>
<keyword evidence="13" id="KW-0560">Oxidoreductase</keyword>
<dbReference type="GO" id="GO:0043546">
    <property type="term" value="F:molybdopterin cofactor binding"/>
    <property type="evidence" value="ECO:0007669"/>
    <property type="project" value="InterPro"/>
</dbReference>
<dbReference type="PANTHER" id="PTHR43105:SF9">
    <property type="entry name" value="NADPH-FE(3+) OXIDOREDUCTASE SUBUNIT ALPHA"/>
    <property type="match status" value="1"/>
</dbReference>
<evidence type="ECO:0000313" key="21">
    <source>
        <dbReference type="EMBL" id="AVM00307.1"/>
    </source>
</evidence>
<evidence type="ECO:0000256" key="2">
    <source>
        <dbReference type="ARBA" id="ARBA00001942"/>
    </source>
</evidence>
<dbReference type="KEGG" id="git:C6V83_08515"/>
<dbReference type="CDD" id="cd06199">
    <property type="entry name" value="SiR"/>
    <property type="match status" value="1"/>
</dbReference>
<gene>
    <name evidence="21" type="ORF">C6V83_08515</name>
</gene>
<evidence type="ECO:0000259" key="20">
    <source>
        <dbReference type="PROSITE" id="PS51669"/>
    </source>
</evidence>
<evidence type="ECO:0000256" key="8">
    <source>
        <dbReference type="ARBA" id="ARBA00022630"/>
    </source>
</evidence>
<dbReference type="Gene3D" id="3.40.50.360">
    <property type="match status" value="1"/>
</dbReference>
<dbReference type="Gene3D" id="2.40.30.10">
    <property type="entry name" value="Translation factors"/>
    <property type="match status" value="1"/>
</dbReference>
<evidence type="ECO:0000256" key="5">
    <source>
        <dbReference type="ARBA" id="ARBA00012604"/>
    </source>
</evidence>
<keyword evidence="8" id="KW-0285">Flavoprotein</keyword>
<keyword evidence="7" id="KW-0500">Molybdenum</keyword>
<comment type="cofactor">
    <cofactor evidence="3">
        <name>[4Fe-4S] cluster</name>
        <dbReference type="ChEBI" id="CHEBI:49883"/>
    </cofactor>
</comment>
<dbReference type="InterPro" id="IPR017938">
    <property type="entry name" value="Riboflavin_synthase-like_b-brl"/>
</dbReference>
<dbReference type="Pfam" id="PF00175">
    <property type="entry name" value="NAD_binding_1"/>
    <property type="match status" value="1"/>
</dbReference>
<dbReference type="SMART" id="SM00926">
    <property type="entry name" value="Molybdop_Fe4S4"/>
    <property type="match status" value="1"/>
</dbReference>
<dbReference type="SUPFAM" id="SSF50692">
    <property type="entry name" value="ADC-like"/>
    <property type="match status" value="1"/>
</dbReference>
<dbReference type="PRINTS" id="PR00369">
    <property type="entry name" value="FLAVODOXIN"/>
</dbReference>
<keyword evidence="12" id="KW-0521">NADP</keyword>
<dbReference type="InterPro" id="IPR001433">
    <property type="entry name" value="OxRdtase_FAD/NAD-bd"/>
</dbReference>
<feature type="region of interest" description="Disordered" evidence="17">
    <location>
        <begin position="991"/>
        <end position="1026"/>
    </location>
</feature>
<dbReference type="GO" id="GO:0016020">
    <property type="term" value="C:membrane"/>
    <property type="evidence" value="ECO:0007669"/>
    <property type="project" value="TreeGrafter"/>
</dbReference>
<comment type="cofactor">
    <cofactor evidence="1">
        <name>FMN</name>
        <dbReference type="ChEBI" id="CHEBI:58210"/>
    </cofactor>
</comment>
<dbReference type="Gene3D" id="1.20.990.10">
    <property type="entry name" value="NADPH-cytochrome p450 Reductase, Chain A, domain 3"/>
    <property type="match status" value="1"/>
</dbReference>
<evidence type="ECO:0000259" key="18">
    <source>
        <dbReference type="PROSITE" id="PS50902"/>
    </source>
</evidence>
<dbReference type="PRINTS" id="PR00371">
    <property type="entry name" value="FPNCR"/>
</dbReference>
<dbReference type="InterPro" id="IPR027467">
    <property type="entry name" value="MopterinOxRdtase_cofactor_BS"/>
</dbReference>
<evidence type="ECO:0000256" key="4">
    <source>
        <dbReference type="ARBA" id="ARBA00001974"/>
    </source>
</evidence>
<evidence type="ECO:0000313" key="22">
    <source>
        <dbReference type="Proteomes" id="UP000239814"/>
    </source>
</evidence>
<dbReference type="GO" id="GO:0046872">
    <property type="term" value="F:metal ion binding"/>
    <property type="evidence" value="ECO:0007669"/>
    <property type="project" value="UniProtKB-KW"/>
</dbReference>
<dbReference type="SUPFAM" id="SSF52218">
    <property type="entry name" value="Flavoproteins"/>
    <property type="match status" value="1"/>
</dbReference>
<evidence type="ECO:0000256" key="7">
    <source>
        <dbReference type="ARBA" id="ARBA00022505"/>
    </source>
</evidence>
<evidence type="ECO:0000256" key="17">
    <source>
        <dbReference type="SAM" id="MobiDB-lite"/>
    </source>
</evidence>
<dbReference type="CDD" id="cd02754">
    <property type="entry name" value="MopB_Nitrate-R-NapA-like"/>
    <property type="match status" value="1"/>
</dbReference>
<feature type="domain" description="Flavodoxin-like" evidence="18">
    <location>
        <begin position="841"/>
        <end position="977"/>
    </location>
</feature>
<sequence>MTSAEATETTTTVDTVCGYCGVGCGLTLQIEKGRISGSKGTAAHPANRGRLCTKGNTTHEMLAAPGRLTSAYRRPRRDAELQPVDVDDEIARVGERLRAIHDEHGPGSIALYVSGQMSLEAQYLANKLAKGYLRTSLIESNSRLCMASAGTGYKQSLGADGPPGSYDDLDHANLFFVIGANMADCHPILYLRMMDRVKAGAKLIVVDPRKTATAAKADLYLPVRPGTDLALLNGLLRLLYDDGAIDDEFVAEHTEGWETLVELLADYPAATVAGITGIAEDDLRTAARWIAEAGDWVSLWTMGLNQSTHGTWHTNAICNLHLATGAICRTGAGPFSLTGQPNAMGGREMGYMGPGLPGQRAVLDDQDRADTERIWGLPEGTLPTTPGGGTVELFDQMAGAAGRGASEADRSGEVRAVWIICTNPVVSVANRDAVVAGLRAAEFVVVQDVFDGVETAAYADALLPAALWTEAPGVMINSERNLTLTAPAAAPPGQARPDWQLIADVARAMGFDTGFDFGDAAEVFDELAQFHNPRTGWDLRGVDHARLAEGPVQWPVAPGAGPRNPIRYLNDGVSQTLHRRDDGTVPRLAFPTPSRRARFLARPYLPPAELPDDNYPLLLTTGRLAHQWHTMTKTGRVKKLNKLNPSSFAEIHPDDARVLGIADGDPVDVTSRRGSVQVPARVTDAISPGLCFVPMHWGGEGLAVNAVTNDAVDPESLQPEFKLCAVAVTPARRPEPVRPEPLPEPEGVPAMTPPATTSDPLAAAFAVGEAPQPSEAERAFLTGLVHGIRANPPSGEVPTIPASAPLGTTTRNWAEGVLAGYFSRSTAADVDSGSGTHTLPVTVVWASQTGTAEEFAQECARALGTADRPVVLAEADRVSLDDLRGTVLFVVSTTGDGDPPDDGAALWDALATATAQDVAELRYAVLGFGDSSYADFCGFARKLDGRLQTLGAVRLAERVSCEPDYEETAAAWLSRIGDLLDEQLGEEADGLGAADPAAAGGDRSHEGAERVPASQGSGPAPTSAYSKKNPLVTRLVANDLLTAAGSAKEVRRFAFELPEGTLQYETGDALGVWPRNSPALVDAWLQLTGLDGDESITFAGEQMALRTALTEHLEIAKVTADLLRFLNAVHDDPDLTALVNAPAQLAEWTWGRQSLDLLAQYPVAASAADWLAILRRLQPRLYSISSSPRVSPDRVEVTVSAVRFDGPAGLRRAGVCSTYLADAEPDAPVRIFVQRNKSFGPPEDPAAPMVMIGPGTGVAPFRGFLHHRAHTGASGDNWLFFGEQHRATDFYYRSELEQFHRDGVLTEFDLAFSRDQDEKVYVQDLMLARAGELWQWLQRGAHVYVCGDASRMARDVDDTLHRIVAEQGRLAPRAADAYVTALAAERRYVRDVY</sequence>
<accession>A0A2S0KF46</accession>
<dbReference type="PROSITE" id="PS00932">
    <property type="entry name" value="MOLYBDOPTERIN_PROK_3"/>
    <property type="match status" value="1"/>
</dbReference>
<evidence type="ECO:0000256" key="11">
    <source>
        <dbReference type="ARBA" id="ARBA00022827"/>
    </source>
</evidence>
<evidence type="ECO:0000256" key="15">
    <source>
        <dbReference type="ARBA" id="ARBA00023014"/>
    </source>
</evidence>
<dbReference type="Pfam" id="PF00258">
    <property type="entry name" value="Flavodoxin_1"/>
    <property type="match status" value="1"/>
</dbReference>
<evidence type="ECO:0000259" key="19">
    <source>
        <dbReference type="PROSITE" id="PS51384"/>
    </source>
</evidence>
<comment type="cofactor">
    <cofactor evidence="2">
        <name>Mo-bis(molybdopterin guanine dinucleotide)</name>
        <dbReference type="ChEBI" id="CHEBI:60539"/>
    </cofactor>
</comment>
<reference evidence="21 22" key="1">
    <citation type="submission" date="2018-03" db="EMBL/GenBank/DDBJ databases">
        <title>Characteristics and genome of n-alkane degrading marine bacteria Gordonia iterans isolated from crude oil contaminated in Tae-an, South Korea.</title>
        <authorList>
            <person name="Lee S.-S."/>
            <person name="Kim H."/>
        </authorList>
    </citation>
    <scope>NUCLEOTIDE SEQUENCE [LARGE SCALE GENOMIC DNA]</scope>
    <source>
        <strain evidence="21 22">Co17</strain>
    </source>
</reference>
<dbReference type="InterPro" id="IPR006656">
    <property type="entry name" value="Mopterin_OxRdtase"/>
</dbReference>
<dbReference type="FunFam" id="3.40.50.80:FF:000001">
    <property type="entry name" value="NADPH--cytochrome P450 reductase 1"/>
    <property type="match status" value="1"/>
</dbReference>
<dbReference type="SUPFAM" id="SSF63380">
    <property type="entry name" value="Riboflavin synthase domain-like"/>
    <property type="match status" value="1"/>
</dbReference>
<evidence type="ECO:0000256" key="3">
    <source>
        <dbReference type="ARBA" id="ARBA00001966"/>
    </source>
</evidence>
<dbReference type="EC" id="1.8.1.2" evidence="5"/>
<protein>
    <recommendedName>
        <fullName evidence="5">assimilatory sulfite reductase (NADPH)</fullName>
        <ecNumber evidence="5">1.8.1.2</ecNumber>
    </recommendedName>
</protein>
<dbReference type="InterPro" id="IPR050123">
    <property type="entry name" value="Prok_molybdopt-oxidoreductase"/>
</dbReference>
<dbReference type="Gene3D" id="3.40.228.10">
    <property type="entry name" value="Dimethylsulfoxide Reductase, domain 2"/>
    <property type="match status" value="1"/>
</dbReference>
<dbReference type="GO" id="GO:0004783">
    <property type="term" value="F:sulfite reductase (NADPH) activity"/>
    <property type="evidence" value="ECO:0007669"/>
    <property type="project" value="UniProtKB-EC"/>
</dbReference>
<dbReference type="OrthoDB" id="7376058at2"/>
<keyword evidence="9" id="KW-0288">FMN</keyword>
<dbReference type="InterPro" id="IPR009010">
    <property type="entry name" value="Asp_de-COase-like_dom_sf"/>
</dbReference>
<dbReference type="InterPro" id="IPR006963">
    <property type="entry name" value="Mopterin_OxRdtase_4Fe-4S_dom"/>
</dbReference>
<dbReference type="Gene3D" id="3.40.50.740">
    <property type="match status" value="1"/>
</dbReference>
<dbReference type="InterPro" id="IPR008254">
    <property type="entry name" value="Flavodoxin/NO_synth"/>
</dbReference>
<dbReference type="PANTHER" id="PTHR43105">
    <property type="entry name" value="RESPIRATORY NITRATE REDUCTASE"/>
    <property type="match status" value="1"/>
</dbReference>
<dbReference type="InterPro" id="IPR039261">
    <property type="entry name" value="FNR_nucleotide-bd"/>
</dbReference>
<keyword evidence="11" id="KW-0274">FAD</keyword>
<proteinExistence type="predicted"/>
<dbReference type="Pfam" id="PF00667">
    <property type="entry name" value="FAD_binding_1"/>
    <property type="match status" value="1"/>
</dbReference>
<organism evidence="21 22">
    <name type="scientific">Gordonia iterans</name>
    <dbReference type="NCBI Taxonomy" id="1004901"/>
    <lineage>
        <taxon>Bacteria</taxon>
        <taxon>Bacillati</taxon>
        <taxon>Actinomycetota</taxon>
        <taxon>Actinomycetes</taxon>
        <taxon>Mycobacteriales</taxon>
        <taxon>Gordoniaceae</taxon>
        <taxon>Gordonia</taxon>
    </lineage>
</organism>
<evidence type="ECO:0000256" key="13">
    <source>
        <dbReference type="ARBA" id="ARBA00023002"/>
    </source>
</evidence>
<dbReference type="SUPFAM" id="SSF53706">
    <property type="entry name" value="Formate dehydrogenase/DMSO reductase, domains 1-3"/>
    <property type="match status" value="1"/>
</dbReference>
<dbReference type="Pfam" id="PF04879">
    <property type="entry name" value="Molybdop_Fe4S4"/>
    <property type="match status" value="1"/>
</dbReference>
<dbReference type="PROSITE" id="PS50902">
    <property type="entry name" value="FLAVODOXIN_LIKE"/>
    <property type="match status" value="1"/>
</dbReference>
<dbReference type="CDD" id="cd00508">
    <property type="entry name" value="MopB_CT_Fdh-Nap-like"/>
    <property type="match status" value="1"/>
</dbReference>
<dbReference type="InterPro" id="IPR001709">
    <property type="entry name" value="Flavoprot_Pyr_Nucl_cyt_Rdtase"/>
</dbReference>
<keyword evidence="15" id="KW-0411">Iron-sulfur</keyword>
<dbReference type="EMBL" id="CP027433">
    <property type="protein sequence ID" value="AVM00307.1"/>
    <property type="molecule type" value="Genomic_DNA"/>
</dbReference>